<dbReference type="InterPro" id="IPR052189">
    <property type="entry name" value="L-asp_N-monooxygenase_NS-form"/>
</dbReference>
<evidence type="ECO:0000259" key="1">
    <source>
        <dbReference type="Pfam" id="PF13454"/>
    </source>
</evidence>
<dbReference type="Gene3D" id="3.50.50.60">
    <property type="entry name" value="FAD/NAD(P)-binding domain"/>
    <property type="match status" value="1"/>
</dbReference>
<sequence>MSSLPRIAVIGGGASAVCLLDALVQERDLRPGVITVFEPSRHLWRGRPYQPDLEVVRVNATPDDMSVRAGDNQHLAEWLTTRQLFVGGAAAYTDPLSGSHFVPRAVYGDYLEQSARAALMTLLQRDWRVELVRQRAEYATPAANGGLKLHTARGDVHEVDYAVLSVGAGRPADHYSLAGQEGYLMEPYPVGRTLSAVDPEADVAVIGSGLTAVDVVLALNATGHQGKIRLFSRRGVLPGVRQKQIHHRLRYFTPAHFRGVAARGETRTLQDLVTLMSAELAAAGESIEAVRAEIDSLRTEDPIVRLRRQLGEVDSPSIGLRILQQAVPDAGPDVWPLLTEQDKNALLQRYDRALMSLCCPMPPGNAAVLLSLVESGQVELVNGLEGVESVPGGGFHIGTARGDHRSAVVINATNARMRKVNELAAPLVNSLVAAGLAEPHPRGGVHVERATSRLTVGSTPNPRLYALGDPAAGSLFFTFGVQSLVDRAVDIVRAIREDSAVLTTGHDVLQSA</sequence>
<accession>A0ABV8BQ08</accession>
<gene>
    <name evidence="2" type="ORF">ACFOWZ_06500</name>
</gene>
<reference evidence="3" key="1">
    <citation type="journal article" date="2019" name="Int. J. Syst. Evol. Microbiol.">
        <title>The Global Catalogue of Microorganisms (GCM) 10K type strain sequencing project: providing services to taxonomists for standard genome sequencing and annotation.</title>
        <authorList>
            <consortium name="The Broad Institute Genomics Platform"/>
            <consortium name="The Broad Institute Genome Sequencing Center for Infectious Disease"/>
            <person name="Wu L."/>
            <person name="Ma J."/>
        </authorList>
    </citation>
    <scope>NUCLEOTIDE SEQUENCE [LARGE SCALE GENOMIC DNA]</scope>
    <source>
        <strain evidence="3">CGMCC 4.7405</strain>
    </source>
</reference>
<keyword evidence="3" id="KW-1185">Reference proteome</keyword>
<dbReference type="Proteomes" id="UP001595690">
    <property type="component" value="Unassembled WGS sequence"/>
</dbReference>
<dbReference type="RefSeq" id="WP_382370146.1">
    <property type="nucleotide sequence ID" value="NZ_JBHRZI010000010.1"/>
</dbReference>
<dbReference type="SUPFAM" id="SSF51905">
    <property type="entry name" value="FAD/NAD(P)-binding domain"/>
    <property type="match status" value="2"/>
</dbReference>
<dbReference type="Pfam" id="PF13454">
    <property type="entry name" value="NAD_binding_9"/>
    <property type="match status" value="1"/>
</dbReference>
<dbReference type="InterPro" id="IPR038732">
    <property type="entry name" value="HpyO/CreE_NAD-binding"/>
</dbReference>
<protein>
    <submittedName>
        <fullName evidence="2">FAD/NAD(P)-binding protein</fullName>
    </submittedName>
</protein>
<name>A0ABV8BQ08_9PSEU</name>
<organism evidence="2 3">
    <name type="scientific">Lentzea rhizosphaerae</name>
    <dbReference type="NCBI Taxonomy" id="2041025"/>
    <lineage>
        <taxon>Bacteria</taxon>
        <taxon>Bacillati</taxon>
        <taxon>Actinomycetota</taxon>
        <taxon>Actinomycetes</taxon>
        <taxon>Pseudonocardiales</taxon>
        <taxon>Pseudonocardiaceae</taxon>
        <taxon>Lentzea</taxon>
    </lineage>
</organism>
<feature type="domain" description="FAD-dependent urate hydroxylase HpyO/Asp monooxygenase CreE-like FAD/NAD(P)-binding" evidence="1">
    <location>
        <begin position="8"/>
        <end position="168"/>
    </location>
</feature>
<evidence type="ECO:0000313" key="3">
    <source>
        <dbReference type="Proteomes" id="UP001595690"/>
    </source>
</evidence>
<dbReference type="PANTHER" id="PTHR40254">
    <property type="entry name" value="BLR0577 PROTEIN"/>
    <property type="match status" value="1"/>
</dbReference>
<dbReference type="PANTHER" id="PTHR40254:SF1">
    <property type="entry name" value="BLR0577 PROTEIN"/>
    <property type="match status" value="1"/>
</dbReference>
<comment type="caution">
    <text evidence="2">The sequence shown here is derived from an EMBL/GenBank/DDBJ whole genome shotgun (WGS) entry which is preliminary data.</text>
</comment>
<proteinExistence type="predicted"/>
<dbReference type="EMBL" id="JBHRZI010000010">
    <property type="protein sequence ID" value="MFC3891119.1"/>
    <property type="molecule type" value="Genomic_DNA"/>
</dbReference>
<dbReference type="InterPro" id="IPR036188">
    <property type="entry name" value="FAD/NAD-bd_sf"/>
</dbReference>
<evidence type="ECO:0000313" key="2">
    <source>
        <dbReference type="EMBL" id="MFC3891119.1"/>
    </source>
</evidence>